<dbReference type="PANTHER" id="PTHR32046">
    <property type="entry name" value="G DOMAIN-CONTAINING PROTEIN"/>
    <property type="match status" value="1"/>
</dbReference>
<organism evidence="1 2">
    <name type="scientific">Reticulomyxa filosa</name>
    <dbReference type="NCBI Taxonomy" id="46433"/>
    <lineage>
        <taxon>Eukaryota</taxon>
        <taxon>Sar</taxon>
        <taxon>Rhizaria</taxon>
        <taxon>Retaria</taxon>
        <taxon>Foraminifera</taxon>
        <taxon>Monothalamids</taxon>
        <taxon>Reticulomyxidae</taxon>
        <taxon>Reticulomyxa</taxon>
    </lineage>
</organism>
<reference evidence="1 2" key="1">
    <citation type="journal article" date="2013" name="Curr. Biol.">
        <title>The Genome of the Foraminiferan Reticulomyxa filosa.</title>
        <authorList>
            <person name="Glockner G."/>
            <person name="Hulsmann N."/>
            <person name="Schleicher M."/>
            <person name="Noegel A.A."/>
            <person name="Eichinger L."/>
            <person name="Gallinger C."/>
            <person name="Pawlowski J."/>
            <person name="Sierra R."/>
            <person name="Euteneuer U."/>
            <person name="Pillet L."/>
            <person name="Moustafa A."/>
            <person name="Platzer M."/>
            <person name="Groth M."/>
            <person name="Szafranski K."/>
            <person name="Schliwa M."/>
        </authorList>
    </citation>
    <scope>NUCLEOTIDE SEQUENCE [LARGE SCALE GENOMIC DNA]</scope>
</reference>
<protein>
    <recommendedName>
        <fullName evidence="3">G domain-containing protein</fullName>
    </recommendedName>
</protein>
<feature type="non-terminal residue" evidence="1">
    <location>
        <position position="1"/>
    </location>
</feature>
<gene>
    <name evidence="1" type="ORF">RFI_22440</name>
</gene>
<accession>X6MM75</accession>
<sequence>KVSLLLIGESGAGKTTLRLAIRDYLNGTTFEDVRSAIDEEDEYYDERDTKRPEDGSAQTLTCLPLHFENDEFGVDVIDTPGFVDPKGATQDQKNWEDICSYVDKLEFNAIVIVLKGNTNRLHPGLKQQLFELHQRLHEECKKKILLFYTLYLMQQLRLPFRAYTWLDNERYKQGFNFKMAKWKNRCNFEDNCETIRKLLTIFQGSTVCAIRKQEAQQKIQYLYHRIEKWNNEALLQALETYRDNMSEDDLDWYESVEQEISYPYLKVEQTPKQVNYIY</sequence>
<dbReference type="InterPro" id="IPR025662">
    <property type="entry name" value="Sigma_54_int_dom_ATP-bd_1"/>
</dbReference>
<evidence type="ECO:0000313" key="2">
    <source>
        <dbReference type="Proteomes" id="UP000023152"/>
    </source>
</evidence>
<keyword evidence="2" id="KW-1185">Reference proteome</keyword>
<dbReference type="OrthoDB" id="2386367at2759"/>
<dbReference type="Proteomes" id="UP000023152">
    <property type="component" value="Unassembled WGS sequence"/>
</dbReference>
<dbReference type="Gene3D" id="3.40.50.300">
    <property type="entry name" value="P-loop containing nucleotide triphosphate hydrolases"/>
    <property type="match status" value="1"/>
</dbReference>
<dbReference type="PROSITE" id="PS00675">
    <property type="entry name" value="SIGMA54_INTERACT_1"/>
    <property type="match status" value="1"/>
</dbReference>
<dbReference type="AlphaFoldDB" id="X6MM75"/>
<dbReference type="SUPFAM" id="SSF52540">
    <property type="entry name" value="P-loop containing nucleoside triphosphate hydrolases"/>
    <property type="match status" value="1"/>
</dbReference>
<dbReference type="PANTHER" id="PTHR32046:SF11">
    <property type="entry name" value="IMMUNE-ASSOCIATED NUCLEOTIDE-BINDING PROTEIN 10-LIKE"/>
    <property type="match status" value="1"/>
</dbReference>
<comment type="caution">
    <text evidence="1">The sequence shown here is derived from an EMBL/GenBank/DDBJ whole genome shotgun (WGS) entry which is preliminary data.</text>
</comment>
<evidence type="ECO:0000313" key="1">
    <source>
        <dbReference type="EMBL" id="ETO14929.1"/>
    </source>
</evidence>
<dbReference type="InterPro" id="IPR027417">
    <property type="entry name" value="P-loop_NTPase"/>
</dbReference>
<dbReference type="EMBL" id="ASPP01019648">
    <property type="protein sequence ID" value="ETO14929.1"/>
    <property type="molecule type" value="Genomic_DNA"/>
</dbReference>
<name>X6MM75_RETFI</name>
<evidence type="ECO:0008006" key="3">
    <source>
        <dbReference type="Google" id="ProtNLM"/>
    </source>
</evidence>
<proteinExistence type="predicted"/>